<organism evidence="2">
    <name type="scientific">Trypanosoma vivax (strain Y486)</name>
    <dbReference type="NCBI Taxonomy" id="1055687"/>
    <lineage>
        <taxon>Eukaryota</taxon>
        <taxon>Discoba</taxon>
        <taxon>Euglenozoa</taxon>
        <taxon>Kinetoplastea</taxon>
        <taxon>Metakinetoplastina</taxon>
        <taxon>Trypanosomatida</taxon>
        <taxon>Trypanosomatidae</taxon>
        <taxon>Trypanosoma</taxon>
        <taxon>Duttonella</taxon>
    </lineage>
</organism>
<gene>
    <name evidence="2" type="ORF">TVY486_0807030</name>
</gene>
<name>G0TZR8_TRYVY</name>
<evidence type="ECO:0000313" key="2">
    <source>
        <dbReference type="EMBL" id="CCC50096.1"/>
    </source>
</evidence>
<reference evidence="2" key="1">
    <citation type="journal article" date="2012" name="Proc. Natl. Acad. Sci. U.S.A.">
        <title>Antigenic diversity is generated by distinct evolutionary mechanisms in African trypanosome species.</title>
        <authorList>
            <person name="Jackson A.P."/>
            <person name="Berry A."/>
            <person name="Aslett M."/>
            <person name="Allison H.C."/>
            <person name="Burton P."/>
            <person name="Vavrova-Anderson J."/>
            <person name="Brown R."/>
            <person name="Browne H."/>
            <person name="Corton N."/>
            <person name="Hauser H."/>
            <person name="Gamble J."/>
            <person name="Gilderthorp R."/>
            <person name="Marcello L."/>
            <person name="McQuillan J."/>
            <person name="Otto T.D."/>
            <person name="Quail M.A."/>
            <person name="Sanders M.J."/>
            <person name="van Tonder A."/>
            <person name="Ginger M.L."/>
            <person name="Field M.C."/>
            <person name="Barry J.D."/>
            <person name="Hertz-Fowler C."/>
            <person name="Berriman M."/>
        </authorList>
    </citation>
    <scope>NUCLEOTIDE SEQUENCE</scope>
    <source>
        <strain evidence="2">Y486</strain>
    </source>
</reference>
<keyword evidence="1" id="KW-1133">Transmembrane helix</keyword>
<evidence type="ECO:0000256" key="1">
    <source>
        <dbReference type="SAM" id="Phobius"/>
    </source>
</evidence>
<keyword evidence="1" id="KW-0472">Membrane</keyword>
<dbReference type="AlphaFoldDB" id="G0TZR8"/>
<dbReference type="VEuPathDB" id="TriTrypDB:TvY486_0807030"/>
<protein>
    <submittedName>
        <fullName evidence="2">Uncharacterized protein</fullName>
    </submittedName>
</protein>
<sequence>MNHYIFTPRISHSYASHEFEFVLTCGATPSHPPHCSSTSVQPTRRRQIYIYASIVVIGGIGGGDAFRPCFYTLMN</sequence>
<proteinExistence type="predicted"/>
<accession>G0TZR8</accession>
<feature type="transmembrane region" description="Helical" evidence="1">
    <location>
        <begin position="48"/>
        <end position="66"/>
    </location>
</feature>
<dbReference type="EMBL" id="HE573024">
    <property type="protein sequence ID" value="CCC50096.1"/>
    <property type="molecule type" value="Genomic_DNA"/>
</dbReference>
<keyword evidence="1" id="KW-0812">Transmembrane</keyword>